<evidence type="ECO:0000256" key="3">
    <source>
        <dbReference type="ARBA" id="ARBA00022692"/>
    </source>
</evidence>
<feature type="transmembrane region" description="Helical" evidence="7">
    <location>
        <begin position="381"/>
        <end position="414"/>
    </location>
</feature>
<evidence type="ECO:0000256" key="2">
    <source>
        <dbReference type="ARBA" id="ARBA00022448"/>
    </source>
</evidence>
<dbReference type="InterPro" id="IPR004680">
    <property type="entry name" value="Cit_transptr-like_dom"/>
</dbReference>
<comment type="subcellular location">
    <subcellularLocation>
        <location evidence="1">Membrane</location>
        <topology evidence="1">Multi-pass membrane protein</topology>
    </subcellularLocation>
</comment>
<keyword evidence="2" id="KW-0813">Transport</keyword>
<proteinExistence type="predicted"/>
<feature type="transmembrane region" description="Helical" evidence="7">
    <location>
        <begin position="549"/>
        <end position="569"/>
    </location>
</feature>
<gene>
    <name evidence="9" type="ORF">CRN52_06450</name>
</gene>
<name>A0A2S3R604_VIBVL</name>
<evidence type="ECO:0000256" key="6">
    <source>
        <dbReference type="ARBA" id="ARBA00023136"/>
    </source>
</evidence>
<dbReference type="EMBL" id="PDGH01000054">
    <property type="protein sequence ID" value="POB49105.1"/>
    <property type="molecule type" value="Genomic_DNA"/>
</dbReference>
<dbReference type="RefSeq" id="WP_103199985.1">
    <property type="nucleotide sequence ID" value="NZ_CP051117.1"/>
</dbReference>
<organism evidence="9 10">
    <name type="scientific">Vibrio vulnificus</name>
    <dbReference type="NCBI Taxonomy" id="672"/>
    <lineage>
        <taxon>Bacteria</taxon>
        <taxon>Pseudomonadati</taxon>
        <taxon>Pseudomonadota</taxon>
        <taxon>Gammaproteobacteria</taxon>
        <taxon>Vibrionales</taxon>
        <taxon>Vibrionaceae</taxon>
        <taxon>Vibrio</taxon>
    </lineage>
</organism>
<dbReference type="GO" id="GO:0008324">
    <property type="term" value="F:monoatomic cation transmembrane transporter activity"/>
    <property type="evidence" value="ECO:0007669"/>
    <property type="project" value="InterPro"/>
</dbReference>
<protein>
    <submittedName>
        <fullName evidence="9">SLC13 family permease</fullName>
    </submittedName>
</protein>
<feature type="transmembrane region" description="Helical" evidence="7">
    <location>
        <begin position="488"/>
        <end position="505"/>
    </location>
</feature>
<evidence type="ECO:0000256" key="4">
    <source>
        <dbReference type="ARBA" id="ARBA00022737"/>
    </source>
</evidence>
<sequence length="572" mass="62123">MFVTAIVLVTLLVLLATTNARPASLFMLAVMSLYLFGEISLEELTSNITNHSVLTLITLMLASLALEKSQLLSWISTKVFHRSYFKTISLLGISTALSSALLNNTAVVATLMGAVKRNQEHPAQKLLLPLSYFAILGGTLTLIGTSTNLVVNALLVDTDLPSLNFLTFFPVGAILVVVVGSVVVWSSRCLAGNNSVILEKHNYFIDAEVAIGSKLVGKSVQQNRLRALDGLFLVEIVRGGQLISPVTPETIINAKDKLIFAGDVKQVKQLQMFEGLMLFSDDIQVLESNLTEVIISPESILVSKSLKSTEFRSRFDAAVVAISRDGERLSGKLGEQTLRAGDKLVLAVGADFEKRQNLSRNFFFLSGKAIVQPLTGWQNVLVIAGFFAAILASVFFPISLLEAMSGYLMMLIFADALDSSTIRRRFPFELWLILVCALCLAQAFTNSGLASWISHSLFDVLDGYSVFIALAVVFMTTLILTEMITNTAAAAIVLPVGIALAKAYGVQPTPFIMAVAYAASASFLTPYGYQTNLMVMNAGSYKVKDFVKVGWKVSLTYTITALLSIPLFFPFN</sequence>
<dbReference type="GO" id="GO:0005886">
    <property type="term" value="C:plasma membrane"/>
    <property type="evidence" value="ECO:0007669"/>
    <property type="project" value="TreeGrafter"/>
</dbReference>
<evidence type="ECO:0000259" key="8">
    <source>
        <dbReference type="PROSITE" id="PS51202"/>
    </source>
</evidence>
<dbReference type="InterPro" id="IPR006037">
    <property type="entry name" value="RCK_C"/>
</dbReference>
<dbReference type="AlphaFoldDB" id="A0A2S3R604"/>
<dbReference type="PROSITE" id="PS51202">
    <property type="entry name" value="RCK_C"/>
    <property type="match status" value="2"/>
</dbReference>
<dbReference type="PANTHER" id="PTHR43652">
    <property type="entry name" value="BASIC AMINO ACID ANTIPORTER YFCC-RELATED"/>
    <property type="match status" value="1"/>
</dbReference>
<comment type="caution">
    <text evidence="9">The sequence shown here is derived from an EMBL/GenBank/DDBJ whole genome shotgun (WGS) entry which is preliminary data.</text>
</comment>
<dbReference type="InterPro" id="IPR036721">
    <property type="entry name" value="RCK_C_sf"/>
</dbReference>
<feature type="transmembrane region" description="Helical" evidence="7">
    <location>
        <begin position="426"/>
        <end position="444"/>
    </location>
</feature>
<keyword evidence="5 7" id="KW-1133">Transmembrane helix</keyword>
<accession>A0A2S3R604</accession>
<dbReference type="InterPro" id="IPR051679">
    <property type="entry name" value="DASS-Related_Transporters"/>
</dbReference>
<feature type="transmembrane region" description="Helical" evidence="7">
    <location>
        <begin position="132"/>
        <end position="156"/>
    </location>
</feature>
<reference evidence="9 10" key="1">
    <citation type="journal article" date="2018" name="Front. Microbiol.">
        <title>Phylogeny of Vibrio vulnificus from the Analysis of the Core-Genome: Implications for Intra-Species Taxonomy.</title>
        <authorList>
            <person name="Roig F.J."/>
            <person name="Gonzalez-Candelas F."/>
            <person name="Sanjuan E."/>
            <person name="Fouz B."/>
            <person name="Feil E.J."/>
            <person name="Llorens C."/>
            <person name="Baker-Austin C."/>
            <person name="Oliver J.D."/>
            <person name="Danin-Poleg Y."/>
            <person name="Gibas C.J."/>
            <person name="Kashi Y."/>
            <person name="Gulig P.A."/>
            <person name="Morrison S.S."/>
            <person name="Amaro C."/>
        </authorList>
    </citation>
    <scope>NUCLEOTIDE SEQUENCE [LARGE SCALE GENOMIC DNA]</scope>
    <source>
        <strain evidence="9 10">CECT4608</strain>
    </source>
</reference>
<feature type="transmembrane region" description="Helical" evidence="7">
    <location>
        <begin position="87"/>
        <end position="112"/>
    </location>
</feature>
<evidence type="ECO:0000256" key="7">
    <source>
        <dbReference type="SAM" id="Phobius"/>
    </source>
</evidence>
<feature type="transmembrane region" description="Helical" evidence="7">
    <location>
        <begin position="464"/>
        <end position="481"/>
    </location>
</feature>
<evidence type="ECO:0000256" key="5">
    <source>
        <dbReference type="ARBA" id="ARBA00022989"/>
    </source>
</evidence>
<feature type="transmembrane region" description="Helical" evidence="7">
    <location>
        <begin position="511"/>
        <end position="529"/>
    </location>
</feature>
<keyword evidence="6 7" id="KW-0472">Membrane</keyword>
<dbReference type="Pfam" id="PF02080">
    <property type="entry name" value="TrkA_C"/>
    <property type="match status" value="2"/>
</dbReference>
<dbReference type="SUPFAM" id="SSF116726">
    <property type="entry name" value="TrkA C-terminal domain-like"/>
    <property type="match status" value="2"/>
</dbReference>
<feature type="domain" description="RCK C-terminal" evidence="8">
    <location>
        <begin position="192"/>
        <end position="276"/>
    </location>
</feature>
<feature type="transmembrane region" description="Helical" evidence="7">
    <location>
        <begin position="44"/>
        <end position="66"/>
    </location>
</feature>
<evidence type="ECO:0000313" key="10">
    <source>
        <dbReference type="Proteomes" id="UP000237466"/>
    </source>
</evidence>
<feature type="transmembrane region" description="Helical" evidence="7">
    <location>
        <begin position="163"/>
        <end position="185"/>
    </location>
</feature>
<keyword evidence="4" id="KW-0677">Repeat</keyword>
<evidence type="ECO:0000256" key="1">
    <source>
        <dbReference type="ARBA" id="ARBA00004141"/>
    </source>
</evidence>
<feature type="domain" description="RCK C-terminal" evidence="8">
    <location>
        <begin position="278"/>
        <end position="362"/>
    </location>
</feature>
<dbReference type="Proteomes" id="UP000237466">
    <property type="component" value="Unassembled WGS sequence"/>
</dbReference>
<dbReference type="GO" id="GO:0006813">
    <property type="term" value="P:potassium ion transport"/>
    <property type="evidence" value="ECO:0007669"/>
    <property type="project" value="InterPro"/>
</dbReference>
<dbReference type="Pfam" id="PF03600">
    <property type="entry name" value="CitMHS"/>
    <property type="match status" value="1"/>
</dbReference>
<keyword evidence="3 7" id="KW-0812">Transmembrane</keyword>
<evidence type="ECO:0000313" key="9">
    <source>
        <dbReference type="EMBL" id="POB49105.1"/>
    </source>
</evidence>
<dbReference type="PANTHER" id="PTHR43652:SF2">
    <property type="entry name" value="BASIC AMINO ACID ANTIPORTER YFCC-RELATED"/>
    <property type="match status" value="1"/>
</dbReference>
<dbReference type="Gene3D" id="3.30.70.1450">
    <property type="entry name" value="Regulator of K+ conductance, C-terminal domain"/>
    <property type="match status" value="2"/>
</dbReference>